<proteinExistence type="predicted"/>
<keyword evidence="2" id="KW-1185">Reference proteome</keyword>
<feature type="non-terminal residue" evidence="1">
    <location>
        <position position="1"/>
    </location>
</feature>
<name>A0A0B2UXM9_TOXCA</name>
<dbReference type="AlphaFoldDB" id="A0A0B2UXM9"/>
<dbReference type="EMBL" id="JPKZ01003092">
    <property type="protein sequence ID" value="KHN73630.1"/>
    <property type="molecule type" value="Genomic_DNA"/>
</dbReference>
<accession>A0A0B2UXM9</accession>
<sequence>TPIARNNTAFHQKYKRDFLCFHYQSNLSYVAVNELANAERTGRECCTVHFMRHEKQGKTAEPISSLSCFLIQKSAFLAPIHSGRPSVIISHYLSVLLVAKI</sequence>
<evidence type="ECO:0000313" key="2">
    <source>
        <dbReference type="Proteomes" id="UP000031036"/>
    </source>
</evidence>
<reference evidence="1 2" key="1">
    <citation type="submission" date="2014-11" db="EMBL/GenBank/DDBJ databases">
        <title>Genetic blueprint of the zoonotic pathogen Toxocara canis.</title>
        <authorList>
            <person name="Zhu X.-Q."/>
            <person name="Korhonen P.K."/>
            <person name="Cai H."/>
            <person name="Young N.D."/>
            <person name="Nejsum P."/>
            <person name="von Samson-Himmelstjerna G."/>
            <person name="Boag P.R."/>
            <person name="Tan P."/>
            <person name="Li Q."/>
            <person name="Min J."/>
            <person name="Yang Y."/>
            <person name="Wang X."/>
            <person name="Fang X."/>
            <person name="Hall R.S."/>
            <person name="Hofmann A."/>
            <person name="Sternberg P.W."/>
            <person name="Jex A.R."/>
            <person name="Gasser R.B."/>
        </authorList>
    </citation>
    <scope>NUCLEOTIDE SEQUENCE [LARGE SCALE GENOMIC DNA]</scope>
    <source>
        <strain evidence="1">PN_DK_2014</strain>
    </source>
</reference>
<dbReference type="Proteomes" id="UP000031036">
    <property type="component" value="Unassembled WGS sequence"/>
</dbReference>
<gene>
    <name evidence="1" type="ORF">Tcan_00797</name>
</gene>
<comment type="caution">
    <text evidence="1">The sequence shown here is derived from an EMBL/GenBank/DDBJ whole genome shotgun (WGS) entry which is preliminary data.</text>
</comment>
<organism evidence="1 2">
    <name type="scientific">Toxocara canis</name>
    <name type="common">Canine roundworm</name>
    <dbReference type="NCBI Taxonomy" id="6265"/>
    <lineage>
        <taxon>Eukaryota</taxon>
        <taxon>Metazoa</taxon>
        <taxon>Ecdysozoa</taxon>
        <taxon>Nematoda</taxon>
        <taxon>Chromadorea</taxon>
        <taxon>Rhabditida</taxon>
        <taxon>Spirurina</taxon>
        <taxon>Ascaridomorpha</taxon>
        <taxon>Ascaridoidea</taxon>
        <taxon>Toxocaridae</taxon>
        <taxon>Toxocara</taxon>
    </lineage>
</organism>
<evidence type="ECO:0000313" key="1">
    <source>
        <dbReference type="EMBL" id="KHN73630.1"/>
    </source>
</evidence>
<feature type="non-terminal residue" evidence="1">
    <location>
        <position position="101"/>
    </location>
</feature>
<protein>
    <submittedName>
        <fullName evidence="1">Uncharacterized protein</fullName>
    </submittedName>
</protein>